<evidence type="ECO:0000313" key="4">
    <source>
        <dbReference type="Proteomes" id="UP000529637"/>
    </source>
</evidence>
<dbReference type="SMART" id="SM00450">
    <property type="entry name" value="RHOD"/>
    <property type="match status" value="1"/>
</dbReference>
<dbReference type="PANTHER" id="PTHR30401:SF0">
    <property type="entry name" value="TRNA 2-SELENOURIDINE SYNTHASE"/>
    <property type="match status" value="1"/>
</dbReference>
<organism evidence="3 4">
    <name type="scientific">Piscinibacter koreensis</name>
    <dbReference type="NCBI Taxonomy" id="2742824"/>
    <lineage>
        <taxon>Bacteria</taxon>
        <taxon>Pseudomonadati</taxon>
        <taxon>Pseudomonadota</taxon>
        <taxon>Betaproteobacteria</taxon>
        <taxon>Burkholderiales</taxon>
        <taxon>Sphaerotilaceae</taxon>
        <taxon>Piscinibacter</taxon>
    </lineage>
</organism>
<dbReference type="RefSeq" id="WP_176066599.1">
    <property type="nucleotide sequence ID" value="NZ_JABWMJ010000002.1"/>
</dbReference>
<dbReference type="GO" id="GO:0043828">
    <property type="term" value="F:tRNA 2-selenouridine synthase activity"/>
    <property type="evidence" value="ECO:0007669"/>
    <property type="project" value="InterPro"/>
</dbReference>
<name>A0A7Y6NL17_9BURK</name>
<keyword evidence="1" id="KW-0711">Selenium</keyword>
<dbReference type="InterPro" id="IPR058840">
    <property type="entry name" value="AAA_SelU"/>
</dbReference>
<evidence type="ECO:0000256" key="1">
    <source>
        <dbReference type="ARBA" id="ARBA00023266"/>
    </source>
</evidence>
<sequence>MGTRLVSADDALARLASFDTIIDARSPGEFAIDRIPGAVNWPSLDDAERALVGTEYKQVSAFDARKRGAALVARNIARHIEREVFDKPRDWKPLVYCWRGGQRSGALSTVLGQIGFQVAMLDGGYREYRRAVLAELDQRMPNFDFRVVCGTTGSGKSRLLGELARQGRQVLDLEALAEHRGSVLGLVPGHPQPSQKAFDSRLWFALRGLDPARPVFVESESKKIGDVRVPETLIARMRDAPCVLLNLDVDARVALLLEDYAFFVADTGAFCERLNALRPLRGNATIDAWQDAARVGQHAEVVRALLVEHYDPIYLQSMRRNFRGVAEPWLRIDWRGDAASLAATAARIGEAAERPGPAVAATPTASAALSS</sequence>
<dbReference type="InterPro" id="IPR001763">
    <property type="entry name" value="Rhodanese-like_dom"/>
</dbReference>
<reference evidence="3 4" key="1">
    <citation type="submission" date="2020-06" db="EMBL/GenBank/DDBJ databases">
        <title>Schlegella sp. ID0723 isolated from air conditioner.</title>
        <authorList>
            <person name="Kim D.Y."/>
            <person name="Kim D.-U."/>
        </authorList>
    </citation>
    <scope>NUCLEOTIDE SEQUENCE [LARGE SCALE GENOMIC DNA]</scope>
    <source>
        <strain evidence="3 4">ID0723</strain>
    </source>
</reference>
<dbReference type="PROSITE" id="PS50206">
    <property type="entry name" value="RHODANESE_3"/>
    <property type="match status" value="1"/>
</dbReference>
<dbReference type="PANTHER" id="PTHR30401">
    <property type="entry name" value="TRNA 2-SELENOURIDINE SYNTHASE"/>
    <property type="match status" value="1"/>
</dbReference>
<dbReference type="NCBIfam" id="NF008752">
    <property type="entry name" value="PRK11784.1-4"/>
    <property type="match status" value="1"/>
</dbReference>
<gene>
    <name evidence="3" type="primary">mnmH</name>
    <name evidence="3" type="ORF">HQN59_04645</name>
</gene>
<dbReference type="Proteomes" id="UP000529637">
    <property type="component" value="Unassembled WGS sequence"/>
</dbReference>
<dbReference type="AlphaFoldDB" id="A0A7Y6NL17"/>
<proteinExistence type="predicted"/>
<dbReference type="NCBIfam" id="NF008750">
    <property type="entry name" value="PRK11784.1-2"/>
    <property type="match status" value="1"/>
</dbReference>
<dbReference type="InterPro" id="IPR036873">
    <property type="entry name" value="Rhodanese-like_dom_sf"/>
</dbReference>
<evidence type="ECO:0000259" key="2">
    <source>
        <dbReference type="PROSITE" id="PS50206"/>
    </source>
</evidence>
<dbReference type="Pfam" id="PF26341">
    <property type="entry name" value="AAA_SelU"/>
    <property type="match status" value="1"/>
</dbReference>
<keyword evidence="4" id="KW-1185">Reference proteome</keyword>
<dbReference type="Pfam" id="PF00581">
    <property type="entry name" value="Rhodanese"/>
    <property type="match status" value="1"/>
</dbReference>
<comment type="caution">
    <text evidence="3">The sequence shown here is derived from an EMBL/GenBank/DDBJ whole genome shotgun (WGS) entry which is preliminary data.</text>
</comment>
<accession>A0A7Y6NL17</accession>
<dbReference type="Gene3D" id="3.40.250.10">
    <property type="entry name" value="Rhodanese-like domain"/>
    <property type="match status" value="1"/>
</dbReference>
<dbReference type="InterPro" id="IPR017582">
    <property type="entry name" value="SelU"/>
</dbReference>
<evidence type="ECO:0000313" key="3">
    <source>
        <dbReference type="EMBL" id="NUZ05047.1"/>
    </source>
</evidence>
<dbReference type="EMBL" id="JABWMJ010000002">
    <property type="protein sequence ID" value="NUZ05047.1"/>
    <property type="molecule type" value="Genomic_DNA"/>
</dbReference>
<dbReference type="GO" id="GO:0002098">
    <property type="term" value="P:tRNA wobble uridine modification"/>
    <property type="evidence" value="ECO:0007669"/>
    <property type="project" value="InterPro"/>
</dbReference>
<feature type="domain" description="Rhodanese" evidence="2">
    <location>
        <begin position="20"/>
        <end position="137"/>
    </location>
</feature>
<protein>
    <submittedName>
        <fullName evidence="3">tRNA 2-selenouridine(34) synthase MnmH</fullName>
    </submittedName>
</protein>
<dbReference type="SUPFAM" id="SSF52821">
    <property type="entry name" value="Rhodanese/Cell cycle control phosphatase"/>
    <property type="match status" value="1"/>
</dbReference>
<dbReference type="NCBIfam" id="TIGR03167">
    <property type="entry name" value="tRNA_sel_U_synt"/>
    <property type="match status" value="1"/>
</dbReference>